<organism evidence="1 2">
    <name type="scientific">Bombardia bombarda</name>
    <dbReference type="NCBI Taxonomy" id="252184"/>
    <lineage>
        <taxon>Eukaryota</taxon>
        <taxon>Fungi</taxon>
        <taxon>Dikarya</taxon>
        <taxon>Ascomycota</taxon>
        <taxon>Pezizomycotina</taxon>
        <taxon>Sordariomycetes</taxon>
        <taxon>Sordariomycetidae</taxon>
        <taxon>Sordariales</taxon>
        <taxon>Lasiosphaeriaceae</taxon>
        <taxon>Bombardia</taxon>
    </lineage>
</organism>
<dbReference type="SUPFAM" id="SSF48452">
    <property type="entry name" value="TPR-like"/>
    <property type="match status" value="1"/>
</dbReference>
<proteinExistence type="predicted"/>
<accession>A0AA39WGZ5</accession>
<evidence type="ECO:0008006" key="3">
    <source>
        <dbReference type="Google" id="ProtNLM"/>
    </source>
</evidence>
<sequence length="127" mass="14005">MEMCLKEYQSWGTEKEMPSQYSKYNHHTSFGLMAEGRVAEALGRVAKGVELQLLHAGEAGIMHIAYKCRHGLLLYHAGQVERALAVLDECIAAYKTALGDSNAQTLDTYCFAAGILLERGKELGKAR</sequence>
<dbReference type="InterPro" id="IPR011990">
    <property type="entry name" value="TPR-like_helical_dom_sf"/>
</dbReference>
<reference evidence="1" key="1">
    <citation type="submission" date="2023-06" db="EMBL/GenBank/DDBJ databases">
        <title>Genome-scale phylogeny and comparative genomics of the fungal order Sordariales.</title>
        <authorList>
            <consortium name="Lawrence Berkeley National Laboratory"/>
            <person name="Hensen N."/>
            <person name="Bonometti L."/>
            <person name="Westerberg I."/>
            <person name="Brannstrom I.O."/>
            <person name="Guillou S."/>
            <person name="Cros-Aarteil S."/>
            <person name="Calhoun S."/>
            <person name="Haridas S."/>
            <person name="Kuo A."/>
            <person name="Mondo S."/>
            <person name="Pangilinan J."/>
            <person name="Riley R."/>
            <person name="LaButti K."/>
            <person name="Andreopoulos B."/>
            <person name="Lipzen A."/>
            <person name="Chen C."/>
            <person name="Yanf M."/>
            <person name="Daum C."/>
            <person name="Ng V."/>
            <person name="Clum A."/>
            <person name="Steindorff A."/>
            <person name="Ohm R."/>
            <person name="Martin F."/>
            <person name="Silar P."/>
            <person name="Natvig D."/>
            <person name="Lalanne C."/>
            <person name="Gautier V."/>
            <person name="Ament-velasquez S.L."/>
            <person name="Kruys A."/>
            <person name="Hutchinson M.I."/>
            <person name="Powell A.J."/>
            <person name="Barry K."/>
            <person name="Miller A.N."/>
            <person name="Grigoriev I.V."/>
            <person name="Debuchy R."/>
            <person name="Gladieux P."/>
            <person name="Thoren M.H."/>
            <person name="Johannesson H."/>
        </authorList>
    </citation>
    <scope>NUCLEOTIDE SEQUENCE</scope>
    <source>
        <strain evidence="1">SMH3391-2</strain>
    </source>
</reference>
<protein>
    <recommendedName>
        <fullName evidence="3">MalT-like TPR region domain-containing protein</fullName>
    </recommendedName>
</protein>
<evidence type="ECO:0000313" key="2">
    <source>
        <dbReference type="Proteomes" id="UP001174934"/>
    </source>
</evidence>
<comment type="caution">
    <text evidence="1">The sequence shown here is derived from an EMBL/GenBank/DDBJ whole genome shotgun (WGS) entry which is preliminary data.</text>
</comment>
<dbReference type="Proteomes" id="UP001174934">
    <property type="component" value="Unassembled WGS sequence"/>
</dbReference>
<dbReference type="Gene3D" id="1.25.40.10">
    <property type="entry name" value="Tetratricopeptide repeat domain"/>
    <property type="match status" value="1"/>
</dbReference>
<gene>
    <name evidence="1" type="ORF">B0T17DRAFT_381315</name>
</gene>
<keyword evidence="2" id="KW-1185">Reference proteome</keyword>
<dbReference type="AlphaFoldDB" id="A0AA39WGZ5"/>
<evidence type="ECO:0000313" key="1">
    <source>
        <dbReference type="EMBL" id="KAK0615223.1"/>
    </source>
</evidence>
<name>A0AA39WGZ5_9PEZI</name>
<dbReference type="EMBL" id="JAULSR010000007">
    <property type="protein sequence ID" value="KAK0615223.1"/>
    <property type="molecule type" value="Genomic_DNA"/>
</dbReference>